<evidence type="ECO:0000256" key="2">
    <source>
        <dbReference type="ARBA" id="ARBA00022801"/>
    </source>
</evidence>
<proteinExistence type="predicted"/>
<dbReference type="InterPro" id="IPR023828">
    <property type="entry name" value="Peptidase_S8_Ser-AS"/>
</dbReference>
<evidence type="ECO:0000313" key="7">
    <source>
        <dbReference type="Proteomes" id="UP000217033"/>
    </source>
</evidence>
<dbReference type="Proteomes" id="UP000217033">
    <property type="component" value="Unassembled WGS sequence"/>
</dbReference>
<feature type="signal peptide" evidence="4">
    <location>
        <begin position="1"/>
        <end position="23"/>
    </location>
</feature>
<comment type="caution">
    <text evidence="6">The sequence shown here is derived from an EMBL/GenBank/DDBJ whole genome shotgun (WGS) entry which is preliminary data.</text>
</comment>
<sequence length="683" mass="78687">MKKYKRNLWSLLGLSTASLTAVGALVSVSYSSNSQQNVVDDLKTQKEDTLLSKDKKSLRRKYVEELLKSDSIKDIVSQTSFNYKKPEFVVALSSKKDFQRFLDQGANRVDIVFKSGTDKTKLNIYLEQIEKILENEFETLYGQYTLTFSIAYKDLNDFKKLVLKMSELEFDFNDLLQVNVHETGRSSEEFNIALRNLSLEELLDPRLPDNYYVPKTFWDEYNEDNKKKYQLIGLDYQTLNQERKQAYNNINNGKAEMKVGIIEASPKDAKFSSYVNKELPAFFDSSKITTRSKSRLPFEKLGHADVVAEVIMGRQGINPNVMLFSDITGRWNGWLNSTLNWFLYRGVYIANNSWSEDRSINDEYNSRSEWLDNFLNENEDFIFILSAGNSFYDKKRGSDEWTHEYRYLDNYKLSHNSIIVGGLDSTENIKPYDYTESSKDHSYVTTSVPDSFRPTGYNEKDPMRGTSFAAPTITGIATLLKTNYPGVFKQGSDYLILKSALISGSRVDKSNQSFNSQDGGGLHDVYDRRVGFGRANYNKVKESLLNLKYLRVYADNTNSKKSKTYNYFEAGKKYRVNITWKGQDLFKFNENYDLTDMGVFSYSIPYYAGPLNLKLQVTTPDGKSINSVLIHKETSWSEQIMNTETIEFEAKTSGTYSFDVFYDESEGKSRRRDINVALTYSEI</sequence>
<dbReference type="SUPFAM" id="SSF52743">
    <property type="entry name" value="Subtilisin-like"/>
    <property type="match status" value="1"/>
</dbReference>
<dbReference type="InterPro" id="IPR000209">
    <property type="entry name" value="Peptidase_S8/S53_dom"/>
</dbReference>
<keyword evidence="1" id="KW-0645">Protease</keyword>
<feature type="chain" id="PRO_5045422562" description="Peptidase S8/S53 domain-containing protein" evidence="4">
    <location>
        <begin position="24"/>
        <end position="683"/>
    </location>
</feature>
<evidence type="ECO:0000256" key="4">
    <source>
        <dbReference type="SAM" id="SignalP"/>
    </source>
</evidence>
<protein>
    <recommendedName>
        <fullName evidence="5">Peptidase S8/S53 domain-containing protein</fullName>
    </recommendedName>
</protein>
<keyword evidence="2" id="KW-0378">Hydrolase</keyword>
<evidence type="ECO:0000313" key="6">
    <source>
        <dbReference type="EMBL" id="PAF55476.1"/>
    </source>
</evidence>
<evidence type="ECO:0000256" key="3">
    <source>
        <dbReference type="ARBA" id="ARBA00022825"/>
    </source>
</evidence>
<organism evidence="6 7">
    <name type="scientific">Mycoplasmopsis agassizii</name>
    <dbReference type="NCBI Taxonomy" id="33922"/>
    <lineage>
        <taxon>Bacteria</taxon>
        <taxon>Bacillati</taxon>
        <taxon>Mycoplasmatota</taxon>
        <taxon>Mycoplasmoidales</taxon>
        <taxon>Metamycoplasmataceae</taxon>
        <taxon>Mycoplasmopsis</taxon>
    </lineage>
</organism>
<evidence type="ECO:0000259" key="5">
    <source>
        <dbReference type="Pfam" id="PF00082"/>
    </source>
</evidence>
<keyword evidence="4" id="KW-0732">Signal</keyword>
<reference evidence="6" key="1">
    <citation type="submission" date="2017-08" db="EMBL/GenBank/DDBJ databases">
        <authorList>
            <person name="Alvarez-Ponce D."/>
            <person name="Weitzman C.L."/>
            <person name="Tillett R.L."/>
            <person name="Sandmeier F.C."/>
            <person name="Tracy C.R."/>
        </authorList>
    </citation>
    <scope>NUCLEOTIDE SEQUENCE [LARGE SCALE GENOMIC DNA]</scope>
    <source>
        <strain evidence="6">PS6</strain>
    </source>
</reference>
<name>A0ABX4H6F0_9BACT</name>
<keyword evidence="3" id="KW-0720">Serine protease</keyword>
<feature type="domain" description="Peptidase S8/S53" evidence="5">
    <location>
        <begin position="328"/>
        <end position="511"/>
    </location>
</feature>
<dbReference type="Pfam" id="PF00082">
    <property type="entry name" value="Peptidase_S8"/>
    <property type="match status" value="1"/>
</dbReference>
<gene>
    <name evidence="6" type="ORF">CJF60_02210</name>
</gene>
<dbReference type="PROSITE" id="PS00138">
    <property type="entry name" value="SUBTILASE_SER"/>
    <property type="match status" value="1"/>
</dbReference>
<dbReference type="RefSeq" id="WP_084232651.1">
    <property type="nucleotide sequence ID" value="NZ_FWXE01000010.1"/>
</dbReference>
<accession>A0ABX4H6F0</accession>
<dbReference type="EMBL" id="NQMN01000001">
    <property type="protein sequence ID" value="PAF55476.1"/>
    <property type="molecule type" value="Genomic_DNA"/>
</dbReference>
<dbReference type="InterPro" id="IPR036852">
    <property type="entry name" value="Peptidase_S8/S53_dom_sf"/>
</dbReference>
<evidence type="ECO:0000256" key="1">
    <source>
        <dbReference type="ARBA" id="ARBA00022670"/>
    </source>
</evidence>
<dbReference type="Gene3D" id="3.40.50.200">
    <property type="entry name" value="Peptidase S8/S53 domain"/>
    <property type="match status" value="1"/>
</dbReference>
<keyword evidence="7" id="KW-1185">Reference proteome</keyword>